<dbReference type="OrthoDB" id="276498at2759"/>
<dbReference type="InterPro" id="IPR031660">
    <property type="entry name" value="TOPRIM_C"/>
</dbReference>
<dbReference type="FunFam" id="3.40.50.670:FF:000001">
    <property type="entry name" value="DNA topoisomerase 2"/>
    <property type="match status" value="1"/>
</dbReference>
<gene>
    <name evidence="10" type="ORF">F7725_014107</name>
</gene>
<name>A0A7J5YXH1_DISMA</name>
<dbReference type="SUPFAM" id="SSF56719">
    <property type="entry name" value="Type II DNA topoisomerase"/>
    <property type="match status" value="1"/>
</dbReference>
<dbReference type="Gene3D" id="3.30.230.10">
    <property type="match status" value="1"/>
</dbReference>
<dbReference type="InterPro" id="IPR034157">
    <property type="entry name" value="TOPRIM_TopoII"/>
</dbReference>
<comment type="cofactor">
    <cofactor evidence="8">
        <name>Ca(2+)</name>
        <dbReference type="ChEBI" id="CHEBI:29108"/>
    </cofactor>
    <cofactor evidence="8">
        <name>Mg(2+)</name>
        <dbReference type="ChEBI" id="CHEBI:18420"/>
    </cofactor>
    <cofactor evidence="8">
        <name>Mn(2+)</name>
        <dbReference type="ChEBI" id="CHEBI:29035"/>
    </cofactor>
</comment>
<feature type="domain" description="Toprim" evidence="9">
    <location>
        <begin position="452"/>
        <end position="561"/>
    </location>
</feature>
<keyword evidence="4 8" id="KW-0799">Topoisomerase</keyword>
<comment type="catalytic activity">
    <reaction evidence="1 8">
        <text>ATP-dependent breakage, passage and rejoining of double-stranded DNA.</text>
        <dbReference type="EC" id="5.6.2.2"/>
    </reaction>
</comment>
<dbReference type="PRINTS" id="PR01158">
    <property type="entry name" value="TOPISMRASEII"/>
</dbReference>
<comment type="subunit">
    <text evidence="8">Homodimer.</text>
</comment>
<evidence type="ECO:0000256" key="7">
    <source>
        <dbReference type="ARBA" id="ARBA00023235"/>
    </source>
</evidence>
<accession>A0A7J5YXH1</accession>
<dbReference type="Pfam" id="PF00204">
    <property type="entry name" value="DNA_gyraseB"/>
    <property type="match status" value="1"/>
</dbReference>
<evidence type="ECO:0000256" key="8">
    <source>
        <dbReference type="RuleBase" id="RU362094"/>
    </source>
</evidence>
<dbReference type="InterPro" id="IPR013506">
    <property type="entry name" value="Topo_IIA_bsu_dom2"/>
</dbReference>
<comment type="function">
    <text evidence="8">Key decatenating enzyme that alters DNA topology by binding to two double-stranded DNA molecules, generating a double-stranded break in one of the strands, passing the intact strand through the broken strand, and religating the broken strand.</text>
</comment>
<dbReference type="GO" id="GO:0003918">
    <property type="term" value="F:DNA topoisomerase type II (double strand cut, ATP-hydrolyzing) activity"/>
    <property type="evidence" value="ECO:0007669"/>
    <property type="project" value="UniProtKB-UniRule"/>
</dbReference>
<keyword evidence="5" id="KW-0090">Biological rhythms</keyword>
<dbReference type="Proteomes" id="UP000518266">
    <property type="component" value="Unassembled WGS sequence"/>
</dbReference>
<evidence type="ECO:0000256" key="2">
    <source>
        <dbReference type="ARBA" id="ARBA00001946"/>
    </source>
</evidence>
<dbReference type="CDD" id="cd16930">
    <property type="entry name" value="HATPase_TopII-like"/>
    <property type="match status" value="1"/>
</dbReference>
<dbReference type="InterPro" id="IPR006171">
    <property type="entry name" value="TOPRIM_dom"/>
</dbReference>
<dbReference type="GO" id="GO:0003677">
    <property type="term" value="F:DNA binding"/>
    <property type="evidence" value="ECO:0007669"/>
    <property type="project" value="UniProtKB-KW"/>
</dbReference>
<dbReference type="InterPro" id="IPR014721">
    <property type="entry name" value="Ribsml_uS5_D2-typ_fold_subgr"/>
</dbReference>
<dbReference type="PANTHER" id="PTHR10169">
    <property type="entry name" value="DNA TOPOISOMERASE/GYRASE"/>
    <property type="match status" value="1"/>
</dbReference>
<dbReference type="GO" id="GO:0048511">
    <property type="term" value="P:rhythmic process"/>
    <property type="evidence" value="ECO:0007669"/>
    <property type="project" value="UniProtKB-KW"/>
</dbReference>
<dbReference type="FunFam" id="3.30.1490.30:FF:000001">
    <property type="entry name" value="DNA topoisomerase 2"/>
    <property type="match status" value="1"/>
</dbReference>
<dbReference type="CDD" id="cd03365">
    <property type="entry name" value="TOPRIM_TopoIIA"/>
    <property type="match status" value="1"/>
</dbReference>
<dbReference type="InterPro" id="IPR001241">
    <property type="entry name" value="Topo_IIA"/>
</dbReference>
<dbReference type="Pfam" id="PF02518">
    <property type="entry name" value="HATPase_c"/>
    <property type="match status" value="1"/>
</dbReference>
<keyword evidence="6 8" id="KW-0238">DNA-binding</keyword>
<dbReference type="Gene3D" id="3.30.1490.30">
    <property type="match status" value="1"/>
</dbReference>
<dbReference type="PROSITE" id="PS50880">
    <property type="entry name" value="TOPRIM"/>
    <property type="match status" value="1"/>
</dbReference>
<dbReference type="InterPro" id="IPR050634">
    <property type="entry name" value="DNA_Topoisomerase_II"/>
</dbReference>
<dbReference type="SUPFAM" id="SSF54211">
    <property type="entry name" value="Ribosomal protein S5 domain 2-like"/>
    <property type="match status" value="1"/>
</dbReference>
<dbReference type="Pfam" id="PF16898">
    <property type="entry name" value="TOPRIM_C"/>
    <property type="match status" value="1"/>
</dbReference>
<dbReference type="Pfam" id="PF01751">
    <property type="entry name" value="Toprim"/>
    <property type="match status" value="1"/>
</dbReference>
<evidence type="ECO:0000256" key="3">
    <source>
        <dbReference type="ARBA" id="ARBA00011080"/>
    </source>
</evidence>
<reference evidence="10 11" key="1">
    <citation type="submission" date="2020-03" db="EMBL/GenBank/DDBJ databases">
        <title>Dissostichus mawsoni Genome sequencing and assembly.</title>
        <authorList>
            <person name="Park H."/>
        </authorList>
    </citation>
    <scope>NUCLEOTIDE SEQUENCE [LARGE SCALE GENOMIC DNA]</scope>
    <source>
        <strain evidence="10">DM0001</strain>
        <tissue evidence="10">Muscle</tissue>
    </source>
</reference>
<dbReference type="PRINTS" id="PR00418">
    <property type="entry name" value="TPI2FAMILY"/>
</dbReference>
<evidence type="ECO:0000313" key="11">
    <source>
        <dbReference type="Proteomes" id="UP000518266"/>
    </source>
</evidence>
<keyword evidence="7 8" id="KW-0413">Isomerase</keyword>
<dbReference type="EMBL" id="JAAKFY010000008">
    <property type="protein sequence ID" value="KAF3853419.1"/>
    <property type="molecule type" value="Genomic_DNA"/>
</dbReference>
<keyword evidence="8" id="KW-0067">ATP-binding</keyword>
<dbReference type="EC" id="5.6.2.2" evidence="8"/>
<dbReference type="SMART" id="SM00433">
    <property type="entry name" value="TOP2c"/>
    <property type="match status" value="1"/>
</dbReference>
<dbReference type="GO" id="GO:0005524">
    <property type="term" value="F:ATP binding"/>
    <property type="evidence" value="ECO:0007669"/>
    <property type="project" value="UniProtKB-UniRule"/>
</dbReference>
<dbReference type="GO" id="GO:0006265">
    <property type="term" value="P:DNA topological change"/>
    <property type="evidence" value="ECO:0007669"/>
    <property type="project" value="UniProtKB-UniRule"/>
</dbReference>
<proteinExistence type="inferred from homology"/>
<sequence>MAQPLKNFLENKPLDKTKKDPKRLSVERIYQKKTQLEHILLRPDSYIGSVEPVTQQLWVYDEVLGLNSRDVTFVPGLYKIFDEILVNAADNKQRDKSMNCIKINIDVENNTISVWNNGKGIPVVQHKVEKVFVPALIFGQLLTSSNYDDDEKKVTGGRNGYGAKLCNIFSTKFTVETACKESKKNFKQVWGMLTTFYICVITVTCKGKCLHDGNASHRLGDSNITPFGGDEFTCITFTPDLSKFKMSTLDKDTVALMTRRAYDIAGASKGVRVVLNGKKIPLTGFRSYVDMYLKDKLDEAGNPLTVVHEIVNDRWEVCLTLSEKGFQQVSFTNSIATTKGGRHVDYVADQVVAKLIDVVKKKNKAGVAVKPFQTKENMTLQQKTFGSVCPLSGHFIKEATSCGIVESIMNWVKFKAQNQLNKKCSSVKHTKIKGVPKLDDANDAGGKNSIGCTLILTEGDSAKTLAVSGLGVVGRDRYGVFPLRGKMLNIMENNEINSVIKILGLQYKKNYSDPESLKTLRYGKIMIMTDQDQDGSHIKGLLINFIHHNWPSLLRHNFLEEFITPIIKVSHKKEHISFYSIPEYNAWKDTQTNLKSWRTKYYKGLGTSTSQEAKEYFSDMQKHRIPKKKIEERCG</sequence>
<comment type="caution">
    <text evidence="10">The sequence shown here is derived from an EMBL/GenBank/DDBJ whole genome shotgun (WGS) entry which is preliminary data.</text>
</comment>
<evidence type="ECO:0000256" key="1">
    <source>
        <dbReference type="ARBA" id="ARBA00000185"/>
    </source>
</evidence>
<evidence type="ECO:0000256" key="5">
    <source>
        <dbReference type="ARBA" id="ARBA00023108"/>
    </source>
</evidence>
<dbReference type="GO" id="GO:0005634">
    <property type="term" value="C:nucleus"/>
    <property type="evidence" value="ECO:0007669"/>
    <property type="project" value="UniProtKB-UniRule"/>
</dbReference>
<evidence type="ECO:0000259" key="9">
    <source>
        <dbReference type="PROSITE" id="PS50880"/>
    </source>
</evidence>
<dbReference type="PANTHER" id="PTHR10169:SF61">
    <property type="entry name" value="DNA TOPOISOMERASE 2-ALPHA"/>
    <property type="match status" value="1"/>
</dbReference>
<comment type="similarity">
    <text evidence="3 8">Belongs to the type II topoisomerase family.</text>
</comment>
<keyword evidence="8" id="KW-0547">Nucleotide-binding</keyword>
<comment type="cofactor">
    <cofactor evidence="2">
        <name>Mg(2+)</name>
        <dbReference type="ChEBI" id="CHEBI:18420"/>
    </cofactor>
</comment>
<dbReference type="InterPro" id="IPR018522">
    <property type="entry name" value="TopoIIA_CS"/>
</dbReference>
<dbReference type="InterPro" id="IPR001154">
    <property type="entry name" value="TopoII_euk"/>
</dbReference>
<evidence type="ECO:0000313" key="10">
    <source>
        <dbReference type="EMBL" id="KAF3853419.1"/>
    </source>
</evidence>
<dbReference type="GO" id="GO:0000819">
    <property type="term" value="P:sister chromatid segregation"/>
    <property type="evidence" value="ECO:0007669"/>
    <property type="project" value="TreeGrafter"/>
</dbReference>
<dbReference type="InterPro" id="IPR013760">
    <property type="entry name" value="Topo_IIA-like_dom_sf"/>
</dbReference>
<dbReference type="InterPro" id="IPR036890">
    <property type="entry name" value="HATPase_C_sf"/>
</dbReference>
<keyword evidence="11" id="KW-1185">Reference proteome</keyword>
<dbReference type="CDD" id="cd03481">
    <property type="entry name" value="TopoIIA_Trans_ScTopoIIA"/>
    <property type="match status" value="1"/>
</dbReference>
<dbReference type="GO" id="GO:0000712">
    <property type="term" value="P:resolution of meiotic recombination intermediates"/>
    <property type="evidence" value="ECO:0007669"/>
    <property type="project" value="TreeGrafter"/>
</dbReference>
<dbReference type="PROSITE" id="PS00177">
    <property type="entry name" value="TOPOISOMERASE_II"/>
    <property type="match status" value="1"/>
</dbReference>
<protein>
    <recommendedName>
        <fullName evidence="8">DNA topoisomerase 2</fullName>
        <ecNumber evidence="8">5.6.2.2</ecNumber>
    </recommendedName>
</protein>
<evidence type="ECO:0000256" key="4">
    <source>
        <dbReference type="ARBA" id="ARBA00023029"/>
    </source>
</evidence>
<dbReference type="Gene3D" id="3.40.50.670">
    <property type="match status" value="1"/>
</dbReference>
<dbReference type="SUPFAM" id="SSF55874">
    <property type="entry name" value="ATPase domain of HSP90 chaperone/DNA topoisomerase II/histidine kinase"/>
    <property type="match status" value="1"/>
</dbReference>
<organism evidence="10 11">
    <name type="scientific">Dissostichus mawsoni</name>
    <name type="common">Antarctic cod</name>
    <dbReference type="NCBI Taxonomy" id="36200"/>
    <lineage>
        <taxon>Eukaryota</taxon>
        <taxon>Metazoa</taxon>
        <taxon>Chordata</taxon>
        <taxon>Craniata</taxon>
        <taxon>Vertebrata</taxon>
        <taxon>Euteleostomi</taxon>
        <taxon>Actinopterygii</taxon>
        <taxon>Neopterygii</taxon>
        <taxon>Teleostei</taxon>
        <taxon>Neoteleostei</taxon>
        <taxon>Acanthomorphata</taxon>
        <taxon>Eupercaria</taxon>
        <taxon>Perciformes</taxon>
        <taxon>Notothenioidei</taxon>
        <taxon>Nototheniidae</taxon>
        <taxon>Dissostichus</taxon>
    </lineage>
</organism>
<evidence type="ECO:0000256" key="6">
    <source>
        <dbReference type="ARBA" id="ARBA00023125"/>
    </source>
</evidence>
<dbReference type="AlphaFoldDB" id="A0A7J5YXH1"/>
<dbReference type="InterPro" id="IPR003594">
    <property type="entry name" value="HATPase_dom"/>
</dbReference>
<dbReference type="Gene3D" id="3.30.565.10">
    <property type="entry name" value="Histidine kinase-like ATPase, C-terminal domain"/>
    <property type="match status" value="1"/>
</dbReference>
<dbReference type="InterPro" id="IPR013759">
    <property type="entry name" value="Topo_IIA_B_C"/>
</dbReference>
<dbReference type="InterPro" id="IPR020568">
    <property type="entry name" value="Ribosomal_Su5_D2-typ_SF"/>
</dbReference>